<accession>A0A2G9Z713</accession>
<dbReference type="EMBL" id="PCRX01000036">
    <property type="protein sequence ID" value="PIP28943.1"/>
    <property type="molecule type" value="Genomic_DNA"/>
</dbReference>
<feature type="domain" description="DUF559" evidence="1">
    <location>
        <begin position="8"/>
        <end position="110"/>
    </location>
</feature>
<dbReference type="SUPFAM" id="SSF52980">
    <property type="entry name" value="Restriction endonuclease-like"/>
    <property type="match status" value="1"/>
</dbReference>
<dbReference type="PANTHER" id="PTHR38590:SF1">
    <property type="entry name" value="BLL0828 PROTEIN"/>
    <property type="match status" value="1"/>
</dbReference>
<dbReference type="InterPro" id="IPR047216">
    <property type="entry name" value="Endonuclease_DUF559_bact"/>
</dbReference>
<protein>
    <submittedName>
        <fullName evidence="2">Cytosine methyltransferase</fullName>
    </submittedName>
</protein>
<dbReference type="GO" id="GO:0008168">
    <property type="term" value="F:methyltransferase activity"/>
    <property type="evidence" value="ECO:0007669"/>
    <property type="project" value="UniProtKB-KW"/>
</dbReference>
<dbReference type="Proteomes" id="UP000231235">
    <property type="component" value="Unassembled WGS sequence"/>
</dbReference>
<name>A0A2G9Z713_9BACT</name>
<evidence type="ECO:0000313" key="3">
    <source>
        <dbReference type="Proteomes" id="UP000231235"/>
    </source>
</evidence>
<dbReference type="GO" id="GO:0032259">
    <property type="term" value="P:methylation"/>
    <property type="evidence" value="ECO:0007669"/>
    <property type="project" value="UniProtKB-KW"/>
</dbReference>
<reference evidence="2 3" key="1">
    <citation type="submission" date="2017-09" db="EMBL/GenBank/DDBJ databases">
        <title>Depth-based differentiation of microbial function through sediment-hosted aquifers and enrichment of novel symbionts in the deep terrestrial subsurface.</title>
        <authorList>
            <person name="Probst A.J."/>
            <person name="Ladd B."/>
            <person name="Jarett J.K."/>
            <person name="Geller-Mcgrath D.E."/>
            <person name="Sieber C.M."/>
            <person name="Emerson J.B."/>
            <person name="Anantharaman K."/>
            <person name="Thomas B.C."/>
            <person name="Malmstrom R."/>
            <person name="Stieglmeier M."/>
            <person name="Klingl A."/>
            <person name="Woyke T."/>
            <person name="Ryan C.M."/>
            <person name="Banfield J.F."/>
        </authorList>
    </citation>
    <scope>NUCLEOTIDE SEQUENCE [LARGE SCALE GENOMIC DNA]</scope>
    <source>
        <strain evidence="2">CG23_combo_of_CG06-09_8_20_14_all_39_39</strain>
    </source>
</reference>
<dbReference type="PANTHER" id="PTHR38590">
    <property type="entry name" value="BLL0828 PROTEIN"/>
    <property type="match status" value="1"/>
</dbReference>
<gene>
    <name evidence="2" type="ORF">COX28_01890</name>
</gene>
<organism evidence="2 3">
    <name type="scientific">Candidatus Kuenenbacteria bacterium CG23_combo_of_CG06-09_8_20_14_all_39_39</name>
    <dbReference type="NCBI Taxonomy" id="1974623"/>
    <lineage>
        <taxon>Bacteria</taxon>
        <taxon>Candidatus Kueneniibacteriota</taxon>
    </lineage>
</organism>
<comment type="caution">
    <text evidence="2">The sequence shown here is derived from an EMBL/GenBank/DDBJ whole genome shotgun (WGS) entry which is preliminary data.</text>
</comment>
<sequence length="115" mass="13837">MQSPEKIHLARQFRREPTKSEKILWQALRRKNFLGFKFRRQHVVEGYIIDLYCHKLKLAVEIDGQVHIQTAEDDQYRPQILERKGLIFFRISVQEVEEKLDEVLKNLESFIKNLS</sequence>
<dbReference type="InterPro" id="IPR007569">
    <property type="entry name" value="DUF559"/>
</dbReference>
<evidence type="ECO:0000259" key="1">
    <source>
        <dbReference type="Pfam" id="PF04480"/>
    </source>
</evidence>
<evidence type="ECO:0000313" key="2">
    <source>
        <dbReference type="EMBL" id="PIP28943.1"/>
    </source>
</evidence>
<dbReference type="InterPro" id="IPR011335">
    <property type="entry name" value="Restrct_endonuc-II-like"/>
</dbReference>
<dbReference type="CDD" id="cd01038">
    <property type="entry name" value="Endonuclease_DUF559"/>
    <property type="match status" value="1"/>
</dbReference>
<proteinExistence type="predicted"/>
<keyword evidence="2" id="KW-0808">Transferase</keyword>
<dbReference type="Gene3D" id="3.40.960.10">
    <property type="entry name" value="VSR Endonuclease"/>
    <property type="match status" value="1"/>
</dbReference>
<dbReference type="AlphaFoldDB" id="A0A2G9Z713"/>
<keyword evidence="2" id="KW-0489">Methyltransferase</keyword>
<dbReference type="Pfam" id="PF04480">
    <property type="entry name" value="DUF559"/>
    <property type="match status" value="1"/>
</dbReference>